<sequence length="164" mass="18150">MIGEMVIVGLEDGFDDDGAWNVEAGGRVSLKLFSKCLALWLLQCDGTASLAETIRCFNTTSFVIRQAVNWRSTLSFDDVGKIVFTGNCLSARNEITDDDMISLIELIARAQNRQLTVSELAEIVRVDNARINAALAAYVTWSQRNRPGLNFDLADYVVQSLRAL</sequence>
<organism evidence="1 2">
    <name type="scientific">Thalassospira marina</name>
    <dbReference type="NCBI Taxonomy" id="2048283"/>
    <lineage>
        <taxon>Bacteria</taxon>
        <taxon>Pseudomonadati</taxon>
        <taxon>Pseudomonadota</taxon>
        <taxon>Alphaproteobacteria</taxon>
        <taxon>Rhodospirillales</taxon>
        <taxon>Thalassospiraceae</taxon>
        <taxon>Thalassospira</taxon>
    </lineage>
</organism>
<dbReference type="RefSeq" id="WP_085594405.1">
    <property type="nucleotide sequence ID" value="NZ_NWTK01000017.1"/>
</dbReference>
<name>A0A2N3KIU8_9PROT</name>
<dbReference type="Proteomes" id="UP000233597">
    <property type="component" value="Unassembled WGS sequence"/>
</dbReference>
<dbReference type="EMBL" id="NWTK01000017">
    <property type="protein sequence ID" value="PKR50450.1"/>
    <property type="molecule type" value="Genomic_DNA"/>
</dbReference>
<dbReference type="OrthoDB" id="7362820at2"/>
<dbReference type="AlphaFoldDB" id="A0A2N3KIU8"/>
<comment type="caution">
    <text evidence="1">The sequence shown here is derived from an EMBL/GenBank/DDBJ whole genome shotgun (WGS) entry which is preliminary data.</text>
</comment>
<protein>
    <submittedName>
        <fullName evidence="1">Uncharacterized protein</fullName>
    </submittedName>
</protein>
<evidence type="ECO:0000313" key="2">
    <source>
        <dbReference type="Proteomes" id="UP000233597"/>
    </source>
</evidence>
<proteinExistence type="predicted"/>
<reference evidence="1 2" key="1">
    <citation type="submission" date="2017-09" db="EMBL/GenBank/DDBJ databases">
        <title>Biodiversity and function of Thalassospira species in the particle-attached aromatic-hydrocarbon-degrading consortia from the surface seawater of the South China Sea.</title>
        <authorList>
            <person name="Dong C."/>
            <person name="Liu R."/>
            <person name="Shao Z."/>
        </authorList>
    </citation>
    <scope>NUCLEOTIDE SEQUENCE [LARGE SCALE GENOMIC DNA]</scope>
    <source>
        <strain evidence="1 2">CSC1P2</strain>
    </source>
</reference>
<evidence type="ECO:0000313" key="1">
    <source>
        <dbReference type="EMBL" id="PKR50450.1"/>
    </source>
</evidence>
<gene>
    <name evidence="1" type="ORF">COO20_21495</name>
</gene>
<accession>A0A2N3KIU8</accession>